<dbReference type="InterPro" id="IPR004107">
    <property type="entry name" value="Integrase_SAM-like_N"/>
</dbReference>
<evidence type="ECO:0000256" key="3">
    <source>
        <dbReference type="ARBA" id="ARBA00023125"/>
    </source>
</evidence>
<comment type="similarity">
    <text evidence="1">Belongs to the 'phage' integrase family.</text>
</comment>
<reference evidence="9 10" key="1">
    <citation type="submission" date="2019-02" db="EMBL/GenBank/DDBJ databases">
        <title>Deep-cultivation of Planctomycetes and their phenomic and genomic characterization uncovers novel biology.</title>
        <authorList>
            <person name="Wiegand S."/>
            <person name="Jogler M."/>
            <person name="Boedeker C."/>
            <person name="Pinto D."/>
            <person name="Vollmers J."/>
            <person name="Rivas-Marin E."/>
            <person name="Kohn T."/>
            <person name="Peeters S.H."/>
            <person name="Heuer A."/>
            <person name="Rast P."/>
            <person name="Oberbeckmann S."/>
            <person name="Bunk B."/>
            <person name="Jeske O."/>
            <person name="Meyerdierks A."/>
            <person name="Storesund J.E."/>
            <person name="Kallscheuer N."/>
            <person name="Luecker S."/>
            <person name="Lage O.M."/>
            <person name="Pohl T."/>
            <person name="Merkel B.J."/>
            <person name="Hornburger P."/>
            <person name="Mueller R.-W."/>
            <person name="Bruemmer F."/>
            <person name="Labrenz M."/>
            <person name="Spormann A.M."/>
            <person name="Op Den Camp H."/>
            <person name="Overmann J."/>
            <person name="Amann R."/>
            <person name="Jetten M.S.M."/>
            <person name="Mascher T."/>
            <person name="Medema M.H."/>
            <person name="Devos D.P."/>
            <person name="Kaster A.-K."/>
            <person name="Ovreas L."/>
            <person name="Rohde M."/>
            <person name="Galperin M.Y."/>
            <person name="Jogler C."/>
        </authorList>
    </citation>
    <scope>NUCLEOTIDE SEQUENCE [LARGE SCALE GENOMIC DNA]</scope>
    <source>
        <strain evidence="9 10">Poly41</strain>
    </source>
</reference>
<dbReference type="InterPro" id="IPR050090">
    <property type="entry name" value="Tyrosine_recombinase_XerCD"/>
</dbReference>
<organism evidence="9 10">
    <name type="scientific">Novipirellula artificiosorum</name>
    <dbReference type="NCBI Taxonomy" id="2528016"/>
    <lineage>
        <taxon>Bacteria</taxon>
        <taxon>Pseudomonadati</taxon>
        <taxon>Planctomycetota</taxon>
        <taxon>Planctomycetia</taxon>
        <taxon>Pirellulales</taxon>
        <taxon>Pirellulaceae</taxon>
        <taxon>Novipirellula</taxon>
    </lineage>
</organism>
<keyword evidence="2" id="KW-0229">DNA integration</keyword>
<protein>
    <submittedName>
        <fullName evidence="9">Tyrosine recombinase XerD</fullName>
    </submittedName>
</protein>
<dbReference type="GO" id="GO:0006310">
    <property type="term" value="P:DNA recombination"/>
    <property type="evidence" value="ECO:0007669"/>
    <property type="project" value="UniProtKB-KW"/>
</dbReference>
<dbReference type="PANTHER" id="PTHR30349:SF64">
    <property type="entry name" value="PROPHAGE INTEGRASE INTD-RELATED"/>
    <property type="match status" value="1"/>
</dbReference>
<evidence type="ECO:0000256" key="4">
    <source>
        <dbReference type="ARBA" id="ARBA00023172"/>
    </source>
</evidence>
<gene>
    <name evidence="9" type="primary">xerD_4</name>
    <name evidence="9" type="ORF">Poly41_70020</name>
</gene>
<evidence type="ECO:0000259" key="7">
    <source>
        <dbReference type="PROSITE" id="PS51898"/>
    </source>
</evidence>
<comment type="caution">
    <text evidence="9">The sequence shown here is derived from an EMBL/GenBank/DDBJ whole genome shotgun (WGS) entry which is preliminary data.</text>
</comment>
<evidence type="ECO:0000256" key="5">
    <source>
        <dbReference type="PROSITE-ProRule" id="PRU01248"/>
    </source>
</evidence>
<evidence type="ECO:0000256" key="6">
    <source>
        <dbReference type="SAM" id="MobiDB-lite"/>
    </source>
</evidence>
<evidence type="ECO:0000259" key="8">
    <source>
        <dbReference type="PROSITE" id="PS51900"/>
    </source>
</evidence>
<feature type="domain" description="Tyr recombinase" evidence="7">
    <location>
        <begin position="105"/>
        <end position="278"/>
    </location>
</feature>
<dbReference type="AlphaFoldDB" id="A0A5C6CU34"/>
<evidence type="ECO:0000313" key="9">
    <source>
        <dbReference type="EMBL" id="TWU27928.1"/>
    </source>
</evidence>
<sequence length="319" mass="36652">MTPYQKRSCELTKRLAEDMLIRNMAQATIDAYTYHARRFADFIQKSLDDATVEDVRSFQLYLIREKKVAYSSFNQAVCGLRFLYTHTISVPWPVRMVPFGKRPKTLPTVLSHHEVDKLIQCTANLKHRTFLMTLYSGGLRFSEGANLRIADIDSDRMMIRIACGKGRKERLVPLSPRLLKELRIYWKQYRPTDLLFPGKSKQKTYADTTIQKAMKVAAIKAGIKRRVYPHVLRHSYATGLLEAGVDLLTISKLLGHASFVTTMIYLHCRREHLHSTPSPLDWLPVKQLPTYHPPQENNSNNSGEQENPSQDNPPKDNPS</sequence>
<evidence type="ECO:0000313" key="10">
    <source>
        <dbReference type="Proteomes" id="UP000319143"/>
    </source>
</evidence>
<dbReference type="InterPro" id="IPR011010">
    <property type="entry name" value="DNA_brk_join_enz"/>
</dbReference>
<dbReference type="OrthoDB" id="9801717at2"/>
<dbReference type="Pfam" id="PF13495">
    <property type="entry name" value="Phage_int_SAM_4"/>
    <property type="match status" value="1"/>
</dbReference>
<dbReference type="InterPro" id="IPR002104">
    <property type="entry name" value="Integrase_catalytic"/>
</dbReference>
<evidence type="ECO:0000256" key="1">
    <source>
        <dbReference type="ARBA" id="ARBA00008857"/>
    </source>
</evidence>
<dbReference type="GO" id="GO:0015074">
    <property type="term" value="P:DNA integration"/>
    <property type="evidence" value="ECO:0007669"/>
    <property type="project" value="UniProtKB-KW"/>
</dbReference>
<feature type="domain" description="Core-binding (CB)" evidence="8">
    <location>
        <begin position="10"/>
        <end position="88"/>
    </location>
</feature>
<dbReference type="PROSITE" id="PS51900">
    <property type="entry name" value="CB"/>
    <property type="match status" value="1"/>
</dbReference>
<dbReference type="PROSITE" id="PS51898">
    <property type="entry name" value="TYR_RECOMBINASE"/>
    <property type="match status" value="1"/>
</dbReference>
<dbReference type="EMBL" id="SJPV01000035">
    <property type="protein sequence ID" value="TWU27928.1"/>
    <property type="molecule type" value="Genomic_DNA"/>
</dbReference>
<accession>A0A5C6CU34</accession>
<dbReference type="Proteomes" id="UP000319143">
    <property type="component" value="Unassembled WGS sequence"/>
</dbReference>
<keyword evidence="10" id="KW-1185">Reference proteome</keyword>
<feature type="compositionally biased region" description="Low complexity" evidence="6">
    <location>
        <begin position="293"/>
        <end position="310"/>
    </location>
</feature>
<dbReference type="Gene3D" id="1.10.443.10">
    <property type="entry name" value="Intergrase catalytic core"/>
    <property type="match status" value="1"/>
</dbReference>
<dbReference type="Pfam" id="PF00589">
    <property type="entry name" value="Phage_integrase"/>
    <property type="match status" value="1"/>
</dbReference>
<dbReference type="Gene3D" id="1.10.150.130">
    <property type="match status" value="1"/>
</dbReference>
<proteinExistence type="inferred from homology"/>
<dbReference type="SUPFAM" id="SSF56349">
    <property type="entry name" value="DNA breaking-rejoining enzymes"/>
    <property type="match status" value="1"/>
</dbReference>
<dbReference type="InterPro" id="IPR010998">
    <property type="entry name" value="Integrase_recombinase_N"/>
</dbReference>
<dbReference type="InterPro" id="IPR044068">
    <property type="entry name" value="CB"/>
</dbReference>
<keyword evidence="3 5" id="KW-0238">DNA-binding</keyword>
<evidence type="ECO:0000256" key="2">
    <source>
        <dbReference type="ARBA" id="ARBA00022908"/>
    </source>
</evidence>
<keyword evidence="4" id="KW-0233">DNA recombination</keyword>
<dbReference type="GO" id="GO:0003677">
    <property type="term" value="F:DNA binding"/>
    <property type="evidence" value="ECO:0007669"/>
    <property type="project" value="UniProtKB-UniRule"/>
</dbReference>
<name>A0A5C6CU34_9BACT</name>
<dbReference type="RefSeq" id="WP_146531636.1">
    <property type="nucleotide sequence ID" value="NZ_SJPV01000035.1"/>
</dbReference>
<dbReference type="InterPro" id="IPR013762">
    <property type="entry name" value="Integrase-like_cat_sf"/>
</dbReference>
<feature type="region of interest" description="Disordered" evidence="6">
    <location>
        <begin position="284"/>
        <end position="319"/>
    </location>
</feature>
<dbReference type="PANTHER" id="PTHR30349">
    <property type="entry name" value="PHAGE INTEGRASE-RELATED"/>
    <property type="match status" value="1"/>
</dbReference>